<reference evidence="1" key="1">
    <citation type="submission" date="2019-02" db="EMBL/GenBank/DDBJ databases">
        <authorList>
            <person name="Gruber-Vodicka R. H."/>
            <person name="Seah K. B. B."/>
        </authorList>
    </citation>
    <scope>NUCLEOTIDE SEQUENCE</scope>
    <source>
        <strain evidence="1">BECK_BZ131</strain>
    </source>
</reference>
<dbReference type="InterPro" id="IPR019734">
    <property type="entry name" value="TPR_rpt"/>
</dbReference>
<dbReference type="EMBL" id="CAADFE010000127">
    <property type="protein sequence ID" value="VFJ77517.1"/>
    <property type="molecule type" value="Genomic_DNA"/>
</dbReference>
<name>A0A450U302_9GAMM</name>
<proteinExistence type="predicted"/>
<dbReference type="NCBIfam" id="NF047558">
    <property type="entry name" value="TPR_END_plus"/>
    <property type="match status" value="1"/>
</dbReference>
<organism evidence="1">
    <name type="scientific">Candidatus Kentrum sp. FW</name>
    <dbReference type="NCBI Taxonomy" id="2126338"/>
    <lineage>
        <taxon>Bacteria</taxon>
        <taxon>Pseudomonadati</taxon>
        <taxon>Pseudomonadota</taxon>
        <taxon>Gammaproteobacteria</taxon>
        <taxon>Candidatus Kentrum</taxon>
    </lineage>
</organism>
<dbReference type="InterPro" id="IPR011990">
    <property type="entry name" value="TPR-like_helical_dom_sf"/>
</dbReference>
<dbReference type="Gene3D" id="3.40.50.450">
    <property type="match status" value="1"/>
</dbReference>
<dbReference type="Gene3D" id="1.25.40.10">
    <property type="entry name" value="Tetratricopeptide repeat domain"/>
    <property type="match status" value="1"/>
</dbReference>
<gene>
    <name evidence="1" type="ORF">BECKFW1821C_GA0114237_11274</name>
</gene>
<dbReference type="Pfam" id="PF14559">
    <property type="entry name" value="TPR_19"/>
    <property type="match status" value="1"/>
</dbReference>
<dbReference type="AlphaFoldDB" id="A0A450U302"/>
<protein>
    <submittedName>
        <fullName evidence="1">Tetratricopeptide repeat-containing protein</fullName>
    </submittedName>
</protein>
<sequence>MTKPTGNMCFVLMPFQPNFKNQWEHAIVPAIREADLAPWRGDDEHLGTNIIMSDITKSISEARLIIADLTGRNPNVMYELGLAHAAKKAVIMIAQKEEDVPFDIRHIRYLKYDARDISRLKSELVERIGSTLNMAAKDRPDFFPELKLFDRKEAEELVYLRKRARSLRIEATPPSADIFFNDRLIGQPPQEILVNPETGRNTVSAAAIGFYEYHADISEKDLERGEIHIALEKRSDKEEFEKRVPQWLRYRRRDPNNPVLMQAIAQYLCRVSDDSDEALKEVHELLQVAPDWFMAHNQAGYVKHKTRPEEAKEHYEKVVSMRPDHFIGYYNLACLYALANEFDKAIEYLETIVSRDGLTESYRMHAPNIENDPDFDELKKSEKHAKRFAEIAGILNAGRGA</sequence>
<evidence type="ECO:0000313" key="1">
    <source>
        <dbReference type="EMBL" id="VFJ77517.1"/>
    </source>
</evidence>
<dbReference type="SMART" id="SM00028">
    <property type="entry name" value="TPR"/>
    <property type="match status" value="2"/>
</dbReference>
<accession>A0A450U302</accession>
<dbReference type="SUPFAM" id="SSF48452">
    <property type="entry name" value="TPR-like"/>
    <property type="match status" value="1"/>
</dbReference>